<feature type="non-terminal residue" evidence="1">
    <location>
        <position position="1"/>
    </location>
</feature>
<dbReference type="KEGG" id="dpl:KGM_215112B"/>
<evidence type="ECO:0000313" key="1">
    <source>
        <dbReference type="EMBL" id="OWR45357.1"/>
    </source>
</evidence>
<reference evidence="1 2" key="1">
    <citation type="journal article" date="2011" name="Cell">
        <title>The monarch butterfly genome yields insights into long-distance migration.</title>
        <authorList>
            <person name="Zhan S."/>
            <person name="Merlin C."/>
            <person name="Boore J.L."/>
            <person name="Reppert S.M."/>
        </authorList>
    </citation>
    <scope>NUCLEOTIDE SEQUENCE [LARGE SCALE GENOMIC DNA]</scope>
    <source>
        <strain evidence="1">F-2</strain>
    </source>
</reference>
<sequence length="43" mass="4510">VSDSSSFQVTDRSQVEISGGAKVPYTCTPLSKEVALAEPEAKP</sequence>
<proteinExistence type="predicted"/>
<dbReference type="InParanoid" id="A0A212EV72"/>
<comment type="caution">
    <text evidence="1">The sequence shown here is derived from an EMBL/GenBank/DDBJ whole genome shotgun (WGS) entry which is preliminary data.</text>
</comment>
<accession>A0A212EV72</accession>
<gene>
    <name evidence="1" type="ORF">KGM_215112B</name>
</gene>
<keyword evidence="2" id="KW-1185">Reference proteome</keyword>
<name>A0A212EV72_DANPL</name>
<dbReference type="EMBL" id="AGBW02012249">
    <property type="protein sequence ID" value="OWR45357.1"/>
    <property type="molecule type" value="Genomic_DNA"/>
</dbReference>
<evidence type="ECO:0000313" key="2">
    <source>
        <dbReference type="Proteomes" id="UP000007151"/>
    </source>
</evidence>
<dbReference type="AlphaFoldDB" id="A0A212EV72"/>
<dbReference type="Proteomes" id="UP000007151">
    <property type="component" value="Unassembled WGS sequence"/>
</dbReference>
<protein>
    <submittedName>
        <fullName evidence="1">Uncharacterized protein</fullName>
    </submittedName>
</protein>
<organism evidence="1 2">
    <name type="scientific">Danaus plexippus plexippus</name>
    <dbReference type="NCBI Taxonomy" id="278856"/>
    <lineage>
        <taxon>Eukaryota</taxon>
        <taxon>Metazoa</taxon>
        <taxon>Ecdysozoa</taxon>
        <taxon>Arthropoda</taxon>
        <taxon>Hexapoda</taxon>
        <taxon>Insecta</taxon>
        <taxon>Pterygota</taxon>
        <taxon>Neoptera</taxon>
        <taxon>Endopterygota</taxon>
        <taxon>Lepidoptera</taxon>
        <taxon>Glossata</taxon>
        <taxon>Ditrysia</taxon>
        <taxon>Papilionoidea</taxon>
        <taxon>Nymphalidae</taxon>
        <taxon>Danainae</taxon>
        <taxon>Danaini</taxon>
        <taxon>Danaina</taxon>
        <taxon>Danaus</taxon>
        <taxon>Danaus</taxon>
    </lineage>
</organism>